<evidence type="ECO:0000256" key="1">
    <source>
        <dbReference type="ARBA" id="ARBA00006479"/>
    </source>
</evidence>
<dbReference type="Proteomes" id="UP000028181">
    <property type="component" value="Chromosome I"/>
</dbReference>
<dbReference type="CDD" id="cd24073">
    <property type="entry name" value="ASKHA_ATPase_ROK_CYANR"/>
    <property type="match status" value="1"/>
</dbReference>
<evidence type="ECO:0000313" key="2">
    <source>
        <dbReference type="EMBL" id="CDN48417.1"/>
    </source>
</evidence>
<protein>
    <submittedName>
        <fullName evidence="2">Mlc transcriptional repressor of MalT (The transcriptional activator of maltose regulon) and manXYZ operon</fullName>
    </submittedName>
</protein>
<reference evidence="3" key="1">
    <citation type="journal article" date="2014" name="BMC Genomics">
        <title>Genome sequencing of two Neorhizobium galegae strains reveals a noeT gene responsible for the unusual acetylation of the nodulation factors.</title>
        <authorList>
            <person name="Osterman J."/>
            <person name="Marsh J."/>
            <person name="Laine P.K."/>
            <person name="Zeng Z."/>
            <person name="Alatalo E."/>
            <person name="Sullivan J.T."/>
            <person name="Young J.P."/>
            <person name="Thomas-Oates J."/>
            <person name="Paulin L."/>
            <person name="Lindstrom K."/>
        </authorList>
    </citation>
    <scope>NUCLEOTIDE SEQUENCE [LARGE SCALE GENOMIC DNA]</scope>
    <source>
        <strain evidence="3">HAMBI 540</strain>
    </source>
</reference>
<name>A0A068SQ53_NEOGA</name>
<organism evidence="2 3">
    <name type="scientific">Neorhizobium galegae bv. orientalis str. HAMBI 540</name>
    <dbReference type="NCBI Taxonomy" id="1028800"/>
    <lineage>
        <taxon>Bacteria</taxon>
        <taxon>Pseudomonadati</taxon>
        <taxon>Pseudomonadota</taxon>
        <taxon>Alphaproteobacteria</taxon>
        <taxon>Hyphomicrobiales</taxon>
        <taxon>Rhizobiaceae</taxon>
        <taxon>Rhizobium/Agrobacterium group</taxon>
        <taxon>Neorhizobium</taxon>
    </lineage>
</organism>
<dbReference type="EMBL" id="HG938353">
    <property type="protein sequence ID" value="CDN48417.1"/>
    <property type="molecule type" value="Genomic_DNA"/>
</dbReference>
<sequence length="380" mass="40237">MNALLTSSQRQLVRVISESGPLSRTEMANLLGLSKAAMSGIARDLIDLGVLHETETVYGQGRPSVRLDLHPECAFFVGISLLEDPAPMILSDLNGKIIARQSIPLSRDPHVIAQAITEGLPSLLEAHPDAKEKLSGIGVALSGFVDESQANCVQSTLLGWQDVPLAKIIRERCGIETFIENDAKAVAVSEKLFGSAREIQSFSVVSLGDGIGCAHFIDGKLYRGNHGGAGEIAHCTIEPGGSPCRCGKRGCLDTVSSMKAIKEMSRAEGLECTSLSDIEYEASTGNAAAIRILHRAGSALGLSIANLIQINDPGLILITHVEGSFDGLFGTVVNQAIETNVLPRYAGQTPIRIKRVDGDVWARGAASIAAHNFLIGPNSN</sequence>
<dbReference type="AlphaFoldDB" id="A0A068SQ53"/>
<keyword evidence="3" id="KW-1185">Reference proteome</keyword>
<accession>A0A068SQ53</accession>
<comment type="similarity">
    <text evidence="1">Belongs to the ROK (NagC/XylR) family.</text>
</comment>
<dbReference type="PANTHER" id="PTHR18964:SF149">
    <property type="entry name" value="BIFUNCTIONAL UDP-N-ACETYLGLUCOSAMINE 2-EPIMERASE_N-ACETYLMANNOSAMINE KINASE"/>
    <property type="match status" value="1"/>
</dbReference>
<dbReference type="Gene3D" id="3.30.420.40">
    <property type="match status" value="2"/>
</dbReference>
<dbReference type="KEGG" id="ngg:RG540_CH22490"/>
<dbReference type="InterPro" id="IPR000600">
    <property type="entry name" value="ROK"/>
</dbReference>
<evidence type="ECO:0000313" key="3">
    <source>
        <dbReference type="Proteomes" id="UP000028181"/>
    </source>
</evidence>
<proteinExistence type="inferred from homology"/>
<dbReference type="Gene3D" id="1.10.10.10">
    <property type="entry name" value="Winged helix-like DNA-binding domain superfamily/Winged helix DNA-binding domain"/>
    <property type="match status" value="1"/>
</dbReference>
<dbReference type="eggNOG" id="COG1940">
    <property type="taxonomic scope" value="Bacteria"/>
</dbReference>
<dbReference type="GeneID" id="24258986"/>
<dbReference type="Pfam" id="PF00480">
    <property type="entry name" value="ROK"/>
    <property type="match status" value="1"/>
</dbReference>
<dbReference type="InterPro" id="IPR043129">
    <property type="entry name" value="ATPase_NBD"/>
</dbReference>
<dbReference type="InterPro" id="IPR036388">
    <property type="entry name" value="WH-like_DNA-bd_sf"/>
</dbReference>
<dbReference type="PATRIC" id="fig|1028800.3.peg.2277"/>
<dbReference type="PANTHER" id="PTHR18964">
    <property type="entry name" value="ROK (REPRESSOR, ORF, KINASE) FAMILY"/>
    <property type="match status" value="1"/>
</dbReference>
<dbReference type="RefSeq" id="WP_244446650.1">
    <property type="nucleotide sequence ID" value="NZ_HG938353.1"/>
</dbReference>
<gene>
    <name evidence="2" type="ORF">RG540_CH22490</name>
</gene>
<dbReference type="InterPro" id="IPR036390">
    <property type="entry name" value="WH_DNA-bd_sf"/>
</dbReference>
<dbReference type="SUPFAM" id="SSF46785">
    <property type="entry name" value="Winged helix' DNA-binding domain"/>
    <property type="match status" value="1"/>
</dbReference>
<dbReference type="HOGENOM" id="CLU_036604_13_1_5"/>
<dbReference type="SUPFAM" id="SSF53067">
    <property type="entry name" value="Actin-like ATPase domain"/>
    <property type="match status" value="1"/>
</dbReference>